<dbReference type="AlphaFoldDB" id="A0A382DR22"/>
<protein>
    <recommendedName>
        <fullName evidence="2">Phytanoyl-CoA dioxygenase family protein</fullName>
    </recommendedName>
</protein>
<dbReference type="InterPro" id="IPR051961">
    <property type="entry name" value="Fungal_Metabolite_Diox"/>
</dbReference>
<dbReference type="SUPFAM" id="SSF51197">
    <property type="entry name" value="Clavaminate synthase-like"/>
    <property type="match status" value="1"/>
</dbReference>
<name>A0A382DR22_9ZZZZ</name>
<dbReference type="InterPro" id="IPR008775">
    <property type="entry name" value="Phytyl_CoA_dOase-like"/>
</dbReference>
<reference evidence="1" key="1">
    <citation type="submission" date="2018-05" db="EMBL/GenBank/DDBJ databases">
        <authorList>
            <person name="Lanie J.A."/>
            <person name="Ng W.-L."/>
            <person name="Kazmierczak K.M."/>
            <person name="Andrzejewski T.M."/>
            <person name="Davidsen T.M."/>
            <person name="Wayne K.J."/>
            <person name="Tettelin H."/>
            <person name="Glass J.I."/>
            <person name="Rusch D."/>
            <person name="Podicherti R."/>
            <person name="Tsui H.-C.T."/>
            <person name="Winkler M.E."/>
        </authorList>
    </citation>
    <scope>NUCLEOTIDE SEQUENCE</scope>
</reference>
<sequence length="257" mass="28788">MLDIEIVPSTDIDRAVSIFHRDGFVAISDALTDEQLAYAQQGARRVIADQMAAIPLDKANRGYARYSFGQQIQHPEWQMLVDLQTVLPILEKIWGSTEFTCSGAGGDYSTPGAKIQHLHADIRDFFQDPLGQVTAFDVPAPFIVINYLMVDFKEINGAIRFVPCTHRSRQEPPSLESEPDWMKRSIVCAPAGTALIRDVRCWHGGTANNSDESRPMISAGYFAPWFYKPIQEPLLPRAVYGTFSPRAKELCSLLVER</sequence>
<proteinExistence type="predicted"/>
<dbReference type="PANTHER" id="PTHR37563:SF2">
    <property type="entry name" value="PHYTANOYL-COA DIOXYGENASE FAMILY PROTEIN (AFU_ORTHOLOGUE AFUA_2G03330)"/>
    <property type="match status" value="1"/>
</dbReference>
<dbReference type="Gene3D" id="2.60.120.620">
    <property type="entry name" value="q2cbj1_9rhob like domain"/>
    <property type="match status" value="1"/>
</dbReference>
<dbReference type="PANTHER" id="PTHR37563">
    <property type="entry name" value="PHYTANOYL-COA DIOXYGENASE FAMILY PROTEIN (AFU_ORTHOLOGUE AFUA_2G03330)"/>
    <property type="match status" value="1"/>
</dbReference>
<dbReference type="EMBL" id="UINC01040347">
    <property type="protein sequence ID" value="SVB40093.1"/>
    <property type="molecule type" value="Genomic_DNA"/>
</dbReference>
<evidence type="ECO:0008006" key="2">
    <source>
        <dbReference type="Google" id="ProtNLM"/>
    </source>
</evidence>
<evidence type="ECO:0000313" key="1">
    <source>
        <dbReference type="EMBL" id="SVB40093.1"/>
    </source>
</evidence>
<gene>
    <name evidence="1" type="ORF">METZ01_LOCUS192947</name>
</gene>
<organism evidence="1">
    <name type="scientific">marine metagenome</name>
    <dbReference type="NCBI Taxonomy" id="408172"/>
    <lineage>
        <taxon>unclassified sequences</taxon>
        <taxon>metagenomes</taxon>
        <taxon>ecological metagenomes</taxon>
    </lineage>
</organism>
<dbReference type="Pfam" id="PF05721">
    <property type="entry name" value="PhyH"/>
    <property type="match status" value="1"/>
</dbReference>
<accession>A0A382DR22</accession>